<dbReference type="RefSeq" id="WP_148774170.1">
    <property type="nucleotide sequence ID" value="NZ_VSSS01000032.1"/>
</dbReference>
<evidence type="ECO:0000313" key="4">
    <source>
        <dbReference type="Proteomes" id="UP000324758"/>
    </source>
</evidence>
<dbReference type="InterPro" id="IPR055170">
    <property type="entry name" value="GFO_IDH_MocA-like_dom"/>
</dbReference>
<dbReference type="PANTHER" id="PTHR43249">
    <property type="entry name" value="UDP-N-ACETYL-2-AMINO-2-DEOXY-D-GLUCURONATE OXIDASE"/>
    <property type="match status" value="1"/>
</dbReference>
<protein>
    <submittedName>
        <fullName evidence="3">Gfo/Idh/MocA family oxidoreductase</fullName>
    </submittedName>
</protein>
<dbReference type="InterPro" id="IPR052515">
    <property type="entry name" value="Gfo/Idh/MocA_Oxidoreductase"/>
</dbReference>
<dbReference type="PANTHER" id="PTHR43249:SF1">
    <property type="entry name" value="D-GLUCOSIDE 3-DEHYDROGENASE"/>
    <property type="match status" value="1"/>
</dbReference>
<dbReference type="InterPro" id="IPR036291">
    <property type="entry name" value="NAD(P)-bd_dom_sf"/>
</dbReference>
<gene>
    <name evidence="3" type="ORF">FXB40_21495</name>
</gene>
<dbReference type="Proteomes" id="UP000324758">
    <property type="component" value="Unassembled WGS sequence"/>
</dbReference>
<dbReference type="Gene3D" id="3.40.50.720">
    <property type="entry name" value="NAD(P)-binding Rossmann-like Domain"/>
    <property type="match status" value="1"/>
</dbReference>
<comment type="caution">
    <text evidence="3">The sequence shown here is derived from an EMBL/GenBank/DDBJ whole genome shotgun (WGS) entry which is preliminary data.</text>
</comment>
<dbReference type="SUPFAM" id="SSF51735">
    <property type="entry name" value="NAD(P)-binding Rossmann-fold domains"/>
    <property type="match status" value="1"/>
</dbReference>
<organism evidence="3 4">
    <name type="scientific">Bradyrhizobium rifense</name>
    <dbReference type="NCBI Taxonomy" id="515499"/>
    <lineage>
        <taxon>Bacteria</taxon>
        <taxon>Pseudomonadati</taxon>
        <taxon>Pseudomonadota</taxon>
        <taxon>Alphaproteobacteria</taxon>
        <taxon>Hyphomicrobiales</taxon>
        <taxon>Nitrobacteraceae</taxon>
        <taxon>Bradyrhizobium</taxon>
    </lineage>
</organism>
<name>A0A5D3KBA8_9BRAD</name>
<dbReference type="AlphaFoldDB" id="A0A5D3KBA8"/>
<evidence type="ECO:0000313" key="3">
    <source>
        <dbReference type="EMBL" id="TYL93409.1"/>
    </source>
</evidence>
<feature type="domain" description="GFO/IDH/MocA-like oxidoreductase" evidence="2">
    <location>
        <begin position="134"/>
        <end position="250"/>
    </location>
</feature>
<feature type="domain" description="Gfo/Idh/MocA-like oxidoreductase N-terminal" evidence="1">
    <location>
        <begin position="6"/>
        <end position="120"/>
    </location>
</feature>
<dbReference type="Pfam" id="PF01408">
    <property type="entry name" value="GFO_IDH_MocA"/>
    <property type="match status" value="1"/>
</dbReference>
<sequence>MSKLRTVAVIGCGIGRSHIAEGYARLRDRFDVQVICDLSEARLATVGDEFSVPRRTTSFDEVLAMGDIDIVDICTPPTLHFPQVMAALAAGKQVICEKPLVGSLHEIDQLTATEAGARGRIMPVFQYRFGNGLQKARRIIELGLAGKPYLATVETAWLRGAKYYSVPWRGRFETELGGALLTHAIHAHDILTWLMGDVASVFARTATRVNEIEVEDCAVASLVMESGALASLAATLGSAQEISRLRLCFEHVTFESSLAPYAPGDDPWQIIATSPEAEARIAKALEGFTFVPSRFEGLMATYHQALETNGPFPVTLKDARRSLELITALYHAAETGTAVALPIGKEHPKYRGWRPGAATAPQR</sequence>
<dbReference type="InterPro" id="IPR000683">
    <property type="entry name" value="Gfo/Idh/MocA-like_OxRdtase_N"/>
</dbReference>
<proteinExistence type="predicted"/>
<dbReference type="GO" id="GO:0000166">
    <property type="term" value="F:nucleotide binding"/>
    <property type="evidence" value="ECO:0007669"/>
    <property type="project" value="InterPro"/>
</dbReference>
<dbReference type="Gene3D" id="3.30.360.10">
    <property type="entry name" value="Dihydrodipicolinate Reductase, domain 2"/>
    <property type="match status" value="1"/>
</dbReference>
<evidence type="ECO:0000259" key="1">
    <source>
        <dbReference type="Pfam" id="PF01408"/>
    </source>
</evidence>
<dbReference type="Pfam" id="PF22725">
    <property type="entry name" value="GFO_IDH_MocA_C3"/>
    <property type="match status" value="1"/>
</dbReference>
<dbReference type="SUPFAM" id="SSF55347">
    <property type="entry name" value="Glyceraldehyde-3-phosphate dehydrogenase-like, C-terminal domain"/>
    <property type="match status" value="1"/>
</dbReference>
<reference evidence="3 4" key="1">
    <citation type="submission" date="2019-08" db="EMBL/GenBank/DDBJ databases">
        <title>Bradyrhizobium hipponensis sp. nov., a rhizobium isolated from a Lupinus angustifolius root nodule in Tunisia.</title>
        <authorList>
            <person name="Off K."/>
            <person name="Rejili M."/>
            <person name="Mars M."/>
            <person name="Brachmann A."/>
            <person name="Marin M."/>
        </authorList>
    </citation>
    <scope>NUCLEOTIDE SEQUENCE [LARGE SCALE GENOMIC DNA]</scope>
    <source>
        <strain evidence="3 4">CTAW71</strain>
    </source>
</reference>
<dbReference type="EMBL" id="VSSS01000032">
    <property type="protein sequence ID" value="TYL93409.1"/>
    <property type="molecule type" value="Genomic_DNA"/>
</dbReference>
<dbReference type="OrthoDB" id="9781031at2"/>
<accession>A0A5D3KBA8</accession>
<keyword evidence="4" id="KW-1185">Reference proteome</keyword>
<evidence type="ECO:0000259" key="2">
    <source>
        <dbReference type="Pfam" id="PF22725"/>
    </source>
</evidence>